<organism evidence="2 3">
    <name type="scientific">Rhodotorula diobovata</name>
    <dbReference type="NCBI Taxonomy" id="5288"/>
    <lineage>
        <taxon>Eukaryota</taxon>
        <taxon>Fungi</taxon>
        <taxon>Dikarya</taxon>
        <taxon>Basidiomycota</taxon>
        <taxon>Pucciniomycotina</taxon>
        <taxon>Microbotryomycetes</taxon>
        <taxon>Sporidiobolales</taxon>
        <taxon>Sporidiobolaceae</taxon>
        <taxon>Rhodotorula</taxon>
    </lineage>
</organism>
<sequence>MPLPGALQVKGRATAAKAAASMSLHARQHPVSCATTITVHSALGNSDKRASQPTLRGCRSATLALGHDRPASPRARVGSLTPIPNRTVVAAGLSHPETVRIITAALQSLLEDMRAAGATEVGDFWVFKVVPLPGSKPGSALHESFTIHLSPATGSSSATPSYPASVGPRTTKFDPDRGNPGWFAATWSQLPDDSGAPAPGPTSQILWRWYSRKTGDGEHNVEQGKEALVATFEEYDTFPPPRESTVQDHIVVRLEGSS</sequence>
<feature type="compositionally biased region" description="Low complexity" evidence="1">
    <location>
        <begin position="152"/>
        <end position="165"/>
    </location>
</feature>
<protein>
    <submittedName>
        <fullName evidence="2">Uncharacterized protein</fullName>
    </submittedName>
</protein>
<evidence type="ECO:0000313" key="2">
    <source>
        <dbReference type="EMBL" id="TNY22094.1"/>
    </source>
</evidence>
<keyword evidence="3" id="KW-1185">Reference proteome</keyword>
<reference evidence="2 3" key="1">
    <citation type="submission" date="2019-03" db="EMBL/GenBank/DDBJ databases">
        <title>Rhodosporidium diobovatum UCD-FST 08-225 genome sequencing, assembly, and annotation.</title>
        <authorList>
            <person name="Fakankun I.U."/>
            <person name="Fristensky B."/>
            <person name="Levin D.B."/>
        </authorList>
    </citation>
    <scope>NUCLEOTIDE SEQUENCE [LARGE SCALE GENOMIC DNA]</scope>
    <source>
        <strain evidence="2 3">UCD-FST 08-225</strain>
    </source>
</reference>
<proteinExistence type="predicted"/>
<evidence type="ECO:0000256" key="1">
    <source>
        <dbReference type="SAM" id="MobiDB-lite"/>
    </source>
</evidence>
<dbReference type="EMBL" id="SOZI01000031">
    <property type="protein sequence ID" value="TNY22094.1"/>
    <property type="molecule type" value="Genomic_DNA"/>
</dbReference>
<dbReference type="Proteomes" id="UP000311382">
    <property type="component" value="Unassembled WGS sequence"/>
</dbReference>
<feature type="region of interest" description="Disordered" evidence="1">
    <location>
        <begin position="152"/>
        <end position="178"/>
    </location>
</feature>
<gene>
    <name evidence="2" type="ORF">DMC30DRAFT_171010</name>
</gene>
<evidence type="ECO:0000313" key="3">
    <source>
        <dbReference type="Proteomes" id="UP000311382"/>
    </source>
</evidence>
<name>A0A5C5G140_9BASI</name>
<accession>A0A5C5G140</accession>
<dbReference type="AlphaFoldDB" id="A0A5C5G140"/>
<comment type="caution">
    <text evidence="2">The sequence shown here is derived from an EMBL/GenBank/DDBJ whole genome shotgun (WGS) entry which is preliminary data.</text>
</comment>